<evidence type="ECO:0000259" key="2">
    <source>
        <dbReference type="Pfam" id="PF13649"/>
    </source>
</evidence>
<evidence type="ECO:0000259" key="1">
    <source>
        <dbReference type="Pfam" id="PF10119"/>
    </source>
</evidence>
<dbReference type="GO" id="GO:0032259">
    <property type="term" value="P:methylation"/>
    <property type="evidence" value="ECO:0007669"/>
    <property type="project" value="UniProtKB-KW"/>
</dbReference>
<dbReference type="RefSeq" id="WP_077279290.1">
    <property type="nucleotide sequence ID" value="NZ_MVBK01000066.1"/>
</dbReference>
<keyword evidence="5" id="KW-1185">Reference proteome</keyword>
<organism evidence="4 5">
    <name type="scientific">Thioalkalivibrio denitrificans</name>
    <dbReference type="NCBI Taxonomy" id="108003"/>
    <lineage>
        <taxon>Bacteria</taxon>
        <taxon>Pseudomonadati</taxon>
        <taxon>Pseudomonadota</taxon>
        <taxon>Gammaproteobacteria</taxon>
        <taxon>Chromatiales</taxon>
        <taxon>Ectothiorhodospiraceae</taxon>
        <taxon>Thioalkalivibrio</taxon>
    </lineage>
</organism>
<dbReference type="STRING" id="108003.B1C78_11435"/>
<dbReference type="GO" id="GO:0008168">
    <property type="term" value="F:methyltransferase activity"/>
    <property type="evidence" value="ECO:0007669"/>
    <property type="project" value="UniProtKB-KW"/>
</dbReference>
<dbReference type="InterPro" id="IPR050723">
    <property type="entry name" value="CFA/CMAS"/>
</dbReference>
<dbReference type="InterPro" id="IPR048976">
    <property type="entry name" value="WHD_PKMT"/>
</dbReference>
<gene>
    <name evidence="4" type="ORF">B1C78_11435</name>
</gene>
<dbReference type="PANTHER" id="PTHR43667">
    <property type="entry name" value="CYCLOPROPANE-FATTY-ACYL-PHOSPHOLIPID SYNTHASE"/>
    <property type="match status" value="1"/>
</dbReference>
<feature type="domain" description="Methyltransferase" evidence="2">
    <location>
        <begin position="46"/>
        <end position="143"/>
    </location>
</feature>
<dbReference type="SUPFAM" id="SSF53335">
    <property type="entry name" value="S-adenosyl-L-methionine-dependent methyltransferases"/>
    <property type="match status" value="1"/>
</dbReference>
<dbReference type="EMBL" id="MVBK01000066">
    <property type="protein sequence ID" value="OOG23394.1"/>
    <property type="molecule type" value="Genomic_DNA"/>
</dbReference>
<dbReference type="Pfam" id="PF13649">
    <property type="entry name" value="Methyltransf_25"/>
    <property type="match status" value="1"/>
</dbReference>
<comment type="caution">
    <text evidence="4">The sequence shown here is derived from an EMBL/GenBank/DDBJ whole genome shotgun (WGS) entry which is preliminary data.</text>
</comment>
<dbReference type="InterPro" id="IPR041698">
    <property type="entry name" value="Methyltransf_25"/>
</dbReference>
<evidence type="ECO:0000313" key="4">
    <source>
        <dbReference type="EMBL" id="OOG23394.1"/>
    </source>
</evidence>
<dbReference type="InterPro" id="IPR018773">
    <property type="entry name" value="MeTrfase_reg_dom_prd"/>
</dbReference>
<proteinExistence type="predicted"/>
<reference evidence="4 5" key="1">
    <citation type="submission" date="2017-02" db="EMBL/GenBank/DDBJ databases">
        <title>Genomic diversity within the haloalkaliphilic genus Thioalkalivibrio.</title>
        <authorList>
            <person name="Ahn A.-C."/>
            <person name="Meier-Kolthoff J."/>
            <person name="Overmars L."/>
            <person name="Richter M."/>
            <person name="Woyke T."/>
            <person name="Sorokin D.Y."/>
            <person name="Muyzer G."/>
        </authorList>
    </citation>
    <scope>NUCLEOTIDE SEQUENCE [LARGE SCALE GENOMIC DNA]</scope>
    <source>
        <strain evidence="4 5">ALJD</strain>
    </source>
</reference>
<dbReference type="Gene3D" id="3.40.50.150">
    <property type="entry name" value="Vaccinia Virus protein VP39"/>
    <property type="match status" value="1"/>
</dbReference>
<protein>
    <submittedName>
        <fullName evidence="4">Methyltransferase</fullName>
    </submittedName>
</protein>
<keyword evidence="4" id="KW-0489">Methyltransferase</keyword>
<dbReference type="OrthoDB" id="323463at2"/>
<sequence>MIDPVAESYDRIPYESHPIADTHPDRLAAIAALFGLEPPDPARARVLELGCAAGGNIIPMAWYLPGGQYLGVELSGAQAAHGQRLVAALGLDNVEIRHADIMDVALEGEPFDYILVHGVFSWVPEFVQERIFEICARRLAPRGIAYVSYNTQPGWGVRGMVREMLLHHTRDCRNPAERLKAARELLDFLATPVDNPQPGHVWLQQEIGYLRKARDSYLYHEYLEDSNRPMLFSAFMDRAHAAGLQYVGDTQLHTMFPATLGDAVAARFESMHDLEQEEQYLDFLRLRPFRQSLLCPAAAPLRRDVDLDWLVTEPLYSALEPDEDSHEWRNPGGTRFTVRHRQTRRLLGILSNAYPVALTLKEALGDISVDRELLEELFNLFVSGGLQTTRLDNPPVPKSRPVRPRVSALARVQATLGEGHLATFRHDSLGLDPVSARLVELLDGTRDLEALVEDLARAAGEDPALGRVMGIDKGTQVPRGLLRANVERLLRLFGRHGLLYGPDQP</sequence>
<dbReference type="PANTHER" id="PTHR43667:SF2">
    <property type="entry name" value="FATTY ACID C-METHYL TRANSFERASE"/>
    <property type="match status" value="1"/>
</dbReference>
<evidence type="ECO:0000259" key="3">
    <source>
        <dbReference type="Pfam" id="PF21782"/>
    </source>
</evidence>
<dbReference type="Proteomes" id="UP000189462">
    <property type="component" value="Unassembled WGS sequence"/>
</dbReference>
<feature type="domain" description="PKMT C-terminal winged helix" evidence="3">
    <location>
        <begin position="403"/>
        <end position="497"/>
    </location>
</feature>
<accession>A0A1V3NEG8</accession>
<dbReference type="Pfam" id="PF21782">
    <property type="entry name" value="WHD_PKMT"/>
    <property type="match status" value="1"/>
</dbReference>
<dbReference type="CDD" id="cd02440">
    <property type="entry name" value="AdoMet_MTases"/>
    <property type="match status" value="1"/>
</dbReference>
<dbReference type="InterPro" id="IPR029063">
    <property type="entry name" value="SAM-dependent_MTases_sf"/>
</dbReference>
<keyword evidence="4" id="KW-0808">Transferase</keyword>
<feature type="domain" description="Methyltransferase regulatory" evidence="1">
    <location>
        <begin position="215"/>
        <end position="295"/>
    </location>
</feature>
<dbReference type="Pfam" id="PF10119">
    <property type="entry name" value="MethyTransf_Reg"/>
    <property type="match status" value="1"/>
</dbReference>
<evidence type="ECO:0000313" key="5">
    <source>
        <dbReference type="Proteomes" id="UP000189462"/>
    </source>
</evidence>
<dbReference type="AlphaFoldDB" id="A0A1V3NEG8"/>
<name>A0A1V3NEG8_9GAMM</name>